<protein>
    <recommendedName>
        <fullName evidence="3">Nose resistant-to-fluoxetine protein N-terminal domain-containing protein</fullName>
    </recommendedName>
</protein>
<feature type="signal peptide" evidence="2">
    <location>
        <begin position="1"/>
        <end position="35"/>
    </location>
</feature>
<dbReference type="AlphaFoldDB" id="A0A9J6D307"/>
<name>A0A9J6D307_RHIMP</name>
<keyword evidence="2" id="KW-0732">Signal</keyword>
<feature type="region of interest" description="Disordered" evidence="1">
    <location>
        <begin position="41"/>
        <end position="61"/>
    </location>
</feature>
<reference evidence="4" key="1">
    <citation type="journal article" date="2020" name="Cell">
        <title>Large-Scale Comparative Analyses of Tick Genomes Elucidate Their Genetic Diversity and Vector Capacities.</title>
        <authorList>
            <consortium name="Tick Genome and Microbiome Consortium (TIGMIC)"/>
            <person name="Jia N."/>
            <person name="Wang J."/>
            <person name="Shi W."/>
            <person name="Du L."/>
            <person name="Sun Y."/>
            <person name="Zhan W."/>
            <person name="Jiang J.F."/>
            <person name="Wang Q."/>
            <person name="Zhang B."/>
            <person name="Ji P."/>
            <person name="Bell-Sakyi L."/>
            <person name="Cui X.M."/>
            <person name="Yuan T.T."/>
            <person name="Jiang B.G."/>
            <person name="Yang W.F."/>
            <person name="Lam T.T."/>
            <person name="Chang Q.C."/>
            <person name="Ding S.J."/>
            <person name="Wang X.J."/>
            <person name="Zhu J.G."/>
            <person name="Ruan X.D."/>
            <person name="Zhao L."/>
            <person name="Wei J.T."/>
            <person name="Ye R.Z."/>
            <person name="Que T.C."/>
            <person name="Du C.H."/>
            <person name="Zhou Y.H."/>
            <person name="Cheng J.X."/>
            <person name="Dai P.F."/>
            <person name="Guo W.B."/>
            <person name="Han X.H."/>
            <person name="Huang E.J."/>
            <person name="Li L.F."/>
            <person name="Wei W."/>
            <person name="Gao Y.C."/>
            <person name="Liu J.Z."/>
            <person name="Shao H.Z."/>
            <person name="Wang X."/>
            <person name="Wang C.C."/>
            <person name="Yang T.C."/>
            <person name="Huo Q.B."/>
            <person name="Li W."/>
            <person name="Chen H.Y."/>
            <person name="Chen S.E."/>
            <person name="Zhou L.G."/>
            <person name="Ni X.B."/>
            <person name="Tian J.H."/>
            <person name="Sheng Y."/>
            <person name="Liu T."/>
            <person name="Pan Y.S."/>
            <person name="Xia L.Y."/>
            <person name="Li J."/>
            <person name="Zhao F."/>
            <person name="Cao W.C."/>
        </authorList>
    </citation>
    <scope>NUCLEOTIDE SEQUENCE</scope>
    <source>
        <strain evidence="4">Rmic-2018</strain>
    </source>
</reference>
<organism evidence="4 5">
    <name type="scientific">Rhipicephalus microplus</name>
    <name type="common">Cattle tick</name>
    <name type="synonym">Boophilus microplus</name>
    <dbReference type="NCBI Taxonomy" id="6941"/>
    <lineage>
        <taxon>Eukaryota</taxon>
        <taxon>Metazoa</taxon>
        <taxon>Ecdysozoa</taxon>
        <taxon>Arthropoda</taxon>
        <taxon>Chelicerata</taxon>
        <taxon>Arachnida</taxon>
        <taxon>Acari</taxon>
        <taxon>Parasitiformes</taxon>
        <taxon>Ixodida</taxon>
        <taxon>Ixodoidea</taxon>
        <taxon>Ixodidae</taxon>
        <taxon>Rhipicephalinae</taxon>
        <taxon>Rhipicephalus</taxon>
        <taxon>Boophilus</taxon>
    </lineage>
</organism>
<sequence>MFLLLSMAQSRRDSSPFRLLVICLLFEISARCALAENVTVGNDEKSTPPLPPLSPLPPVKAAATDNGTDDILQGLRDMMTSVFDSITPSVMAKTLAAKMRPQCRLALLRTMVALKKLEPWAFRSLRRSSRELINIRYQTAGDLPGGVESSGAVGACWRRRLSQQWWLRRDRSVFRNSTQPVAQPGGEALALDFCCPFDNPTHAFQKALRIKEKYAPLQLHLLRRFQRVSVDAIVVGCLGMWHPVNDCVGRRLCCKHYLRTLKILFSMLRTVPPLLFSVMKKWSTQFALEQLGLNFHTMQSVLLNYASVVYRFIIGLFDATGKYPTGMLQASRVDLGAFDECIETEVRDMYGNVSSRGQYCNVQLQPQKGAIDLNETELLSTLLHPKRNVPVAVFVKDKVAL</sequence>
<dbReference type="VEuPathDB" id="VectorBase:LOC119183546"/>
<proteinExistence type="predicted"/>
<dbReference type="InterPro" id="IPR006621">
    <property type="entry name" value="Nose-resist-to-fluoxetine_N"/>
</dbReference>
<evidence type="ECO:0000256" key="1">
    <source>
        <dbReference type="SAM" id="MobiDB-lite"/>
    </source>
</evidence>
<keyword evidence="5" id="KW-1185">Reference proteome</keyword>
<feature type="chain" id="PRO_5039923074" description="Nose resistant-to-fluoxetine protein N-terminal domain-containing protein" evidence="2">
    <location>
        <begin position="36"/>
        <end position="401"/>
    </location>
</feature>
<feature type="domain" description="Nose resistant-to-fluoxetine protein N-terminal" evidence="3">
    <location>
        <begin position="316"/>
        <end position="366"/>
    </location>
</feature>
<evidence type="ECO:0000259" key="3">
    <source>
        <dbReference type="Pfam" id="PF20146"/>
    </source>
</evidence>
<dbReference type="Proteomes" id="UP000821866">
    <property type="component" value="Unassembled WGS sequence"/>
</dbReference>
<gene>
    <name evidence="4" type="ORF">HPB51_026456</name>
</gene>
<evidence type="ECO:0000313" key="4">
    <source>
        <dbReference type="EMBL" id="KAH7991062.1"/>
    </source>
</evidence>
<reference evidence="4" key="2">
    <citation type="submission" date="2021-09" db="EMBL/GenBank/DDBJ databases">
        <authorList>
            <person name="Jia N."/>
            <person name="Wang J."/>
            <person name="Shi W."/>
            <person name="Du L."/>
            <person name="Sun Y."/>
            <person name="Zhan W."/>
            <person name="Jiang J."/>
            <person name="Wang Q."/>
            <person name="Zhang B."/>
            <person name="Ji P."/>
            <person name="Sakyi L.B."/>
            <person name="Cui X."/>
            <person name="Yuan T."/>
            <person name="Jiang B."/>
            <person name="Yang W."/>
            <person name="Lam T.T.-Y."/>
            <person name="Chang Q."/>
            <person name="Ding S."/>
            <person name="Wang X."/>
            <person name="Zhu J."/>
            <person name="Ruan X."/>
            <person name="Zhao L."/>
            <person name="Wei J."/>
            <person name="Que T."/>
            <person name="Du C."/>
            <person name="Cheng J."/>
            <person name="Dai P."/>
            <person name="Han X."/>
            <person name="Huang E."/>
            <person name="Gao Y."/>
            <person name="Liu J."/>
            <person name="Shao H."/>
            <person name="Ye R."/>
            <person name="Li L."/>
            <person name="Wei W."/>
            <person name="Wang X."/>
            <person name="Wang C."/>
            <person name="Huo Q."/>
            <person name="Li W."/>
            <person name="Guo W."/>
            <person name="Chen H."/>
            <person name="Chen S."/>
            <person name="Zhou L."/>
            <person name="Zhou L."/>
            <person name="Ni X."/>
            <person name="Tian J."/>
            <person name="Zhou Y."/>
            <person name="Sheng Y."/>
            <person name="Liu T."/>
            <person name="Pan Y."/>
            <person name="Xia L."/>
            <person name="Li J."/>
            <person name="Zhao F."/>
            <person name="Cao W."/>
        </authorList>
    </citation>
    <scope>NUCLEOTIDE SEQUENCE</scope>
    <source>
        <strain evidence="4">Rmic-2018</strain>
        <tissue evidence="4">Larvae</tissue>
    </source>
</reference>
<accession>A0A9J6D307</accession>
<dbReference type="EMBL" id="JABSTU010000414">
    <property type="protein sequence ID" value="KAH7991062.1"/>
    <property type="molecule type" value="Genomic_DNA"/>
</dbReference>
<evidence type="ECO:0000256" key="2">
    <source>
        <dbReference type="SAM" id="SignalP"/>
    </source>
</evidence>
<comment type="caution">
    <text evidence="4">The sequence shown here is derived from an EMBL/GenBank/DDBJ whole genome shotgun (WGS) entry which is preliminary data.</text>
</comment>
<dbReference type="VEuPathDB" id="VectorBase:LOC119182217"/>
<dbReference type="Pfam" id="PF20146">
    <property type="entry name" value="NRF"/>
    <property type="match status" value="1"/>
</dbReference>
<feature type="compositionally biased region" description="Pro residues" evidence="1">
    <location>
        <begin position="48"/>
        <end position="58"/>
    </location>
</feature>
<evidence type="ECO:0000313" key="5">
    <source>
        <dbReference type="Proteomes" id="UP000821866"/>
    </source>
</evidence>